<feature type="domain" description="ATPase AAA-type core" evidence="1">
    <location>
        <begin position="283"/>
        <end position="357"/>
    </location>
</feature>
<proteinExistence type="predicted"/>
<evidence type="ECO:0000259" key="1">
    <source>
        <dbReference type="Pfam" id="PF13304"/>
    </source>
</evidence>
<dbReference type="Gene3D" id="3.40.50.300">
    <property type="entry name" value="P-loop containing nucleotide triphosphate hydrolases"/>
    <property type="match status" value="1"/>
</dbReference>
<accession>A0ABX1LVX1</accession>
<evidence type="ECO:0000259" key="2">
    <source>
        <dbReference type="Pfam" id="PF13476"/>
    </source>
</evidence>
<organism evidence="3 4">
    <name type="scientific">Pseudanabaena yagii GIHE-NHR1</name>
    <dbReference type="NCBI Taxonomy" id="2722753"/>
    <lineage>
        <taxon>Bacteria</taxon>
        <taxon>Bacillati</taxon>
        <taxon>Cyanobacteriota</taxon>
        <taxon>Cyanophyceae</taxon>
        <taxon>Pseudanabaenales</taxon>
        <taxon>Pseudanabaenaceae</taxon>
        <taxon>Pseudanabaena</taxon>
        <taxon>Pseudanabaena yagii</taxon>
    </lineage>
</organism>
<feature type="domain" description="Rad50/SbcC-type AAA" evidence="2">
    <location>
        <begin position="21"/>
        <end position="246"/>
    </location>
</feature>
<dbReference type="RefSeq" id="WP_169365292.1">
    <property type="nucleotide sequence ID" value="NZ_JAAVJL010000003.1"/>
</dbReference>
<dbReference type="InterPro" id="IPR038729">
    <property type="entry name" value="Rad50/SbcC_AAA"/>
</dbReference>
<evidence type="ECO:0000313" key="3">
    <source>
        <dbReference type="EMBL" id="NMF60322.1"/>
    </source>
</evidence>
<dbReference type="InterPro" id="IPR003959">
    <property type="entry name" value="ATPase_AAA_core"/>
</dbReference>
<dbReference type="SUPFAM" id="SSF52540">
    <property type="entry name" value="P-loop containing nucleoside triphosphate hydrolases"/>
    <property type="match status" value="1"/>
</dbReference>
<protein>
    <submittedName>
        <fullName evidence="3">AAA family ATPase</fullName>
    </submittedName>
</protein>
<sequence length="374" mass="42834">MKLKRVIIKGLNNKVDCNRYFHDDINIVTGINGCGKTTLLKILWYAISANIERLISDISFESFYLETSHFCLSLFNDDGIQWQHIANGVKQNGFINLGEYNSADEIGVLKSLIIKDRTSSLFFPTFRRIEGAYLKTIANIRSMGMTERMLSGILDKPIDAFSIKIQDDFEKLSDTLTSLEHKFICSVSTHDLGYLLHLHDDKITKKIEECSRALNKSLISKLENIKSGIEESKDESLAIVSKLQREVADVNNKRDELLQPFKVLSELVTKVMHYKGVKLDDFTIGQSDDAIDSRLLSSGEQQMLSFLCYNAFYENSVIFIDEPELSLHPDWQRRLFPNLMKQQSSNQFIVATHSPFIYSKYEDKEIILSEEKGE</sequence>
<dbReference type="EMBL" id="JAAVJL010000003">
    <property type="protein sequence ID" value="NMF60322.1"/>
    <property type="molecule type" value="Genomic_DNA"/>
</dbReference>
<reference evidence="3 4" key="1">
    <citation type="submission" date="2020-03" db="EMBL/GenBank/DDBJ databases">
        <title>Draft Genome Sequence of 2-Methylisoborneol Producing Pseudanabaena yagii Strain GIHE-NHR1 Isolated from North Han River in South Korea.</title>
        <authorList>
            <person name="Jeong J."/>
        </authorList>
    </citation>
    <scope>NUCLEOTIDE SEQUENCE [LARGE SCALE GENOMIC DNA]</scope>
    <source>
        <strain evidence="3 4">GIHE-NHR1</strain>
    </source>
</reference>
<dbReference type="Proteomes" id="UP000738376">
    <property type="component" value="Unassembled WGS sequence"/>
</dbReference>
<dbReference type="InterPro" id="IPR051396">
    <property type="entry name" value="Bact_Antivir_Def_Nuclease"/>
</dbReference>
<dbReference type="CDD" id="cd00267">
    <property type="entry name" value="ABC_ATPase"/>
    <property type="match status" value="1"/>
</dbReference>
<evidence type="ECO:0000313" key="4">
    <source>
        <dbReference type="Proteomes" id="UP000738376"/>
    </source>
</evidence>
<gene>
    <name evidence="3" type="ORF">HC246_20395</name>
</gene>
<dbReference type="PANTHER" id="PTHR43581">
    <property type="entry name" value="ATP/GTP PHOSPHATASE"/>
    <property type="match status" value="1"/>
</dbReference>
<dbReference type="Pfam" id="PF13476">
    <property type="entry name" value="AAA_23"/>
    <property type="match status" value="1"/>
</dbReference>
<dbReference type="PANTHER" id="PTHR43581:SF2">
    <property type="entry name" value="EXCINUCLEASE ATPASE SUBUNIT"/>
    <property type="match status" value="1"/>
</dbReference>
<comment type="caution">
    <text evidence="3">The sequence shown here is derived from an EMBL/GenBank/DDBJ whole genome shotgun (WGS) entry which is preliminary data.</text>
</comment>
<name>A0ABX1LVX1_9CYAN</name>
<dbReference type="InterPro" id="IPR027417">
    <property type="entry name" value="P-loop_NTPase"/>
</dbReference>
<keyword evidence="4" id="KW-1185">Reference proteome</keyword>
<dbReference type="Pfam" id="PF13304">
    <property type="entry name" value="AAA_21"/>
    <property type="match status" value="1"/>
</dbReference>